<dbReference type="Proteomes" id="UP000703269">
    <property type="component" value="Unassembled WGS sequence"/>
</dbReference>
<sequence>MSAEQLLWTLNDVLGGDVQIHSPGVRDCLSYFVKGSVAIRPQLDDEDTSADHPRALHSVSPMDFGQAYAHWRTVKNADFTDFLRTLGNCRIADDEMRRNAVQGTYISNAQLPPRRVWDLFSNRVVPSYLVPKNLQNDIPRSIWTVSHGWCHPTHRHSIETPINAYQWPVPIPGAPEGSQASQDPALATTLEHVRVELLNHGAEYVWQDILCVRQVGSPENEALRAEEWRTDIPMIGRIYNAGLPCVTYFNGLGLPLKLDAATLRSDRHWLNRVWTLQEGTGEWLCGGATATALATREAEIFFQETLGSSVSRVFGQCHIKAIQERHCTSELDRVHGLAYVAGCDTHPIYDLDMTPDHAWVLLLKHLGSETRGRIATLHTLSNPDSTSFLPSFEEFKNCVTVPGAHPWVLEPYNPISIIDELSLGDSKPGTYFHSSKALGTLSVLEAMSGGDQSLHLKLSFTVDPDMFRIYGQYCPHTEYDVVSLSTRASVVVEVVGKIMIEGKTAQKVVKRGCIHWNESVRQAYTPYVREKKPIVYVPYSDVDKAVYNVYD</sequence>
<keyword evidence="2" id="KW-1185">Reference proteome</keyword>
<proteinExistence type="predicted"/>
<dbReference type="EMBL" id="BPQB01000055">
    <property type="protein sequence ID" value="GJE96072.1"/>
    <property type="molecule type" value="Genomic_DNA"/>
</dbReference>
<evidence type="ECO:0000313" key="2">
    <source>
        <dbReference type="Proteomes" id="UP000703269"/>
    </source>
</evidence>
<evidence type="ECO:0000313" key="1">
    <source>
        <dbReference type="EMBL" id="GJE96072.1"/>
    </source>
</evidence>
<protein>
    <recommendedName>
        <fullName evidence="3">Heterokaryon incompatibility domain-containing protein</fullName>
    </recommendedName>
</protein>
<name>A0A9P3LJC3_9APHY</name>
<gene>
    <name evidence="1" type="ORF">PsYK624_122650</name>
</gene>
<comment type="caution">
    <text evidence="1">The sequence shown here is derived from an EMBL/GenBank/DDBJ whole genome shotgun (WGS) entry which is preliminary data.</text>
</comment>
<evidence type="ECO:0008006" key="3">
    <source>
        <dbReference type="Google" id="ProtNLM"/>
    </source>
</evidence>
<dbReference type="OrthoDB" id="3226657at2759"/>
<dbReference type="AlphaFoldDB" id="A0A9P3LJC3"/>
<reference evidence="1 2" key="1">
    <citation type="submission" date="2021-08" db="EMBL/GenBank/DDBJ databases">
        <title>Draft Genome Sequence of Phanerochaete sordida strain YK-624.</title>
        <authorList>
            <person name="Mori T."/>
            <person name="Dohra H."/>
            <person name="Suzuki T."/>
            <person name="Kawagishi H."/>
            <person name="Hirai H."/>
        </authorList>
    </citation>
    <scope>NUCLEOTIDE SEQUENCE [LARGE SCALE GENOMIC DNA]</scope>
    <source>
        <strain evidence="1 2">YK-624</strain>
    </source>
</reference>
<organism evidence="1 2">
    <name type="scientific">Phanerochaete sordida</name>
    <dbReference type="NCBI Taxonomy" id="48140"/>
    <lineage>
        <taxon>Eukaryota</taxon>
        <taxon>Fungi</taxon>
        <taxon>Dikarya</taxon>
        <taxon>Basidiomycota</taxon>
        <taxon>Agaricomycotina</taxon>
        <taxon>Agaricomycetes</taxon>
        <taxon>Polyporales</taxon>
        <taxon>Phanerochaetaceae</taxon>
        <taxon>Phanerochaete</taxon>
    </lineage>
</organism>
<accession>A0A9P3LJC3</accession>